<gene>
    <name evidence="1" type="ORF">GOARA_067_00360</name>
</gene>
<name>G7H655_9ACTN</name>
<proteinExistence type="predicted"/>
<protein>
    <submittedName>
        <fullName evidence="1">Uncharacterized protein</fullName>
    </submittedName>
</protein>
<accession>G7H655</accession>
<reference evidence="1 2" key="1">
    <citation type="submission" date="2011-11" db="EMBL/GenBank/DDBJ databases">
        <title>Whole genome shotgun sequence of Gordonia araii NBRC 100433.</title>
        <authorList>
            <person name="Yoshida Y."/>
            <person name="Hosoyama A."/>
            <person name="Tsuchikane K."/>
            <person name="Katsumata H."/>
            <person name="Yamazaki S."/>
            <person name="Fujita N."/>
        </authorList>
    </citation>
    <scope>NUCLEOTIDE SEQUENCE [LARGE SCALE GENOMIC DNA]</scope>
    <source>
        <strain evidence="1 2">NBRC 100433</strain>
    </source>
</reference>
<dbReference type="EMBL" id="BAEE01000067">
    <property type="protein sequence ID" value="GAB11294.1"/>
    <property type="molecule type" value="Genomic_DNA"/>
</dbReference>
<dbReference type="Proteomes" id="UP000035088">
    <property type="component" value="Unassembled WGS sequence"/>
</dbReference>
<evidence type="ECO:0000313" key="1">
    <source>
        <dbReference type="EMBL" id="GAB11294.1"/>
    </source>
</evidence>
<organism evidence="1 2">
    <name type="scientific">Gordonia araii NBRC 100433</name>
    <dbReference type="NCBI Taxonomy" id="1073574"/>
    <lineage>
        <taxon>Bacteria</taxon>
        <taxon>Bacillati</taxon>
        <taxon>Actinomycetota</taxon>
        <taxon>Actinomycetes</taxon>
        <taxon>Mycobacteriales</taxon>
        <taxon>Gordoniaceae</taxon>
        <taxon>Gordonia</taxon>
    </lineage>
</organism>
<keyword evidence="2" id="KW-1185">Reference proteome</keyword>
<dbReference type="AlphaFoldDB" id="G7H655"/>
<evidence type="ECO:0000313" key="2">
    <source>
        <dbReference type="Proteomes" id="UP000035088"/>
    </source>
</evidence>
<sequence length="105" mass="11161">MATGKYAGRVEVEPVPRDNADRAHFSADRAHFSADRAHFSADRAHFSAECARDLHGRCPLGGGGVPSRLGWGAQSAGVGCPLGKLVTSNANYQYLVLPSSGIQFY</sequence>
<comment type="caution">
    <text evidence="1">The sequence shown here is derived from an EMBL/GenBank/DDBJ whole genome shotgun (WGS) entry which is preliminary data.</text>
</comment>
<dbReference type="STRING" id="1073574.GOARA_067_00360"/>